<comment type="caution">
    <text evidence="2">The sequence shown here is derived from an EMBL/GenBank/DDBJ whole genome shotgun (WGS) entry which is preliminary data.</text>
</comment>
<evidence type="ECO:0000313" key="3">
    <source>
        <dbReference type="Proteomes" id="UP001597467"/>
    </source>
</evidence>
<organism evidence="2 3">
    <name type="scientific">Lacinutrix gracilariae</name>
    <dbReference type="NCBI Taxonomy" id="1747198"/>
    <lineage>
        <taxon>Bacteria</taxon>
        <taxon>Pseudomonadati</taxon>
        <taxon>Bacteroidota</taxon>
        <taxon>Flavobacteriia</taxon>
        <taxon>Flavobacteriales</taxon>
        <taxon>Flavobacteriaceae</taxon>
        <taxon>Lacinutrix</taxon>
    </lineage>
</organism>
<proteinExistence type="predicted"/>
<dbReference type="EMBL" id="JBHULM010000011">
    <property type="protein sequence ID" value="MFD2542395.1"/>
    <property type="molecule type" value="Genomic_DNA"/>
</dbReference>
<dbReference type="RefSeq" id="WP_379903235.1">
    <property type="nucleotide sequence ID" value="NZ_JBHULM010000011.1"/>
</dbReference>
<dbReference type="Gene3D" id="2.160.20.120">
    <property type="match status" value="1"/>
</dbReference>
<keyword evidence="3" id="KW-1185">Reference proteome</keyword>
<gene>
    <name evidence="2" type="ORF">ACFSSB_08695</name>
</gene>
<evidence type="ECO:0000313" key="2">
    <source>
        <dbReference type="EMBL" id="MFD2542395.1"/>
    </source>
</evidence>
<feature type="domain" description="Putative auto-transporter adhesin head GIN" evidence="1">
    <location>
        <begin position="41"/>
        <end position="232"/>
    </location>
</feature>
<protein>
    <submittedName>
        <fullName evidence="2">Head GIN domain-containing protein</fullName>
    </submittedName>
</protein>
<dbReference type="InterPro" id="IPR021255">
    <property type="entry name" value="DUF2807"/>
</dbReference>
<sequence length="248" mass="27654">MKNGIYILIILFVFSCNNEDANDCFQKAGSIVQEEVFVSSFEKILVNKDVELILKQDIDFEVVIETGENLLNDVEAKVVNNELQLTDHNSCNYIRDYGITKVYVSAPNITEIRSSTQYDISSDGVLHYADLKLFSEDFNAPGSITVGDFKLQVNSQNLNVVGNNISSFYISGSTQHLYVGFFSGTGRFQGENLIAQEVDVYHRGTNDILVNPQVSIAGEIRSTGDVISFNQPATIAVEEFYDGRLIFE</sequence>
<dbReference type="PROSITE" id="PS51257">
    <property type="entry name" value="PROKAR_LIPOPROTEIN"/>
    <property type="match status" value="1"/>
</dbReference>
<dbReference type="Proteomes" id="UP001597467">
    <property type="component" value="Unassembled WGS sequence"/>
</dbReference>
<evidence type="ECO:0000259" key="1">
    <source>
        <dbReference type="Pfam" id="PF10988"/>
    </source>
</evidence>
<reference evidence="3" key="1">
    <citation type="journal article" date="2019" name="Int. J. Syst. Evol. Microbiol.">
        <title>The Global Catalogue of Microorganisms (GCM) 10K type strain sequencing project: providing services to taxonomists for standard genome sequencing and annotation.</title>
        <authorList>
            <consortium name="The Broad Institute Genomics Platform"/>
            <consortium name="The Broad Institute Genome Sequencing Center for Infectious Disease"/>
            <person name="Wu L."/>
            <person name="Ma J."/>
        </authorList>
    </citation>
    <scope>NUCLEOTIDE SEQUENCE [LARGE SCALE GENOMIC DNA]</scope>
    <source>
        <strain evidence="3">KCTC 42808</strain>
    </source>
</reference>
<dbReference type="Pfam" id="PF10988">
    <property type="entry name" value="DUF2807"/>
    <property type="match status" value="1"/>
</dbReference>
<name>A0ABW5K3V0_9FLAO</name>
<accession>A0ABW5K3V0</accession>